<evidence type="ECO:0000256" key="6">
    <source>
        <dbReference type="ARBA" id="ARBA00023242"/>
    </source>
</evidence>
<dbReference type="InterPro" id="IPR009072">
    <property type="entry name" value="Histone-fold"/>
</dbReference>
<evidence type="ECO:0000256" key="4">
    <source>
        <dbReference type="ARBA" id="ARBA00023015"/>
    </source>
</evidence>
<dbReference type="EMBL" id="NJHN03000037">
    <property type="protein sequence ID" value="KAH9421993.1"/>
    <property type="molecule type" value="Genomic_DNA"/>
</dbReference>
<dbReference type="PANTHER" id="PTHR12264:SF21">
    <property type="entry name" value="TRANSCRIPTION INITIATION FACTOR TFIID SUBUNIT 12"/>
    <property type="match status" value="1"/>
</dbReference>
<gene>
    <name evidence="9" type="primary">TAF12</name>
    <name evidence="9" type="ORF">DERP_002283</name>
</gene>
<keyword evidence="5" id="KW-0804">Transcription</keyword>
<reference evidence="9 10" key="1">
    <citation type="journal article" date="2018" name="J. Allergy Clin. Immunol.">
        <title>High-quality assembly of Dermatophagoides pteronyssinus genome and transcriptome reveals a wide range of novel allergens.</title>
        <authorList>
            <person name="Liu X.Y."/>
            <person name="Yang K.Y."/>
            <person name="Wang M.Q."/>
            <person name="Kwok J.S."/>
            <person name="Zeng X."/>
            <person name="Yang Z."/>
            <person name="Xiao X.J."/>
            <person name="Lau C.P."/>
            <person name="Li Y."/>
            <person name="Huang Z.M."/>
            <person name="Ba J.G."/>
            <person name="Yim A.K."/>
            <person name="Ouyang C.Y."/>
            <person name="Ngai S.M."/>
            <person name="Chan T.F."/>
            <person name="Leung E.L."/>
            <person name="Liu L."/>
            <person name="Liu Z.G."/>
            <person name="Tsui S.K."/>
        </authorList>
    </citation>
    <scope>NUCLEOTIDE SEQUENCE [LARGE SCALE GENOMIC DNA]</scope>
    <source>
        <strain evidence="9">Derp</strain>
    </source>
</reference>
<dbReference type="PANTHER" id="PTHR12264">
    <property type="entry name" value="TRANSCRIPTION INITIATION FACTOR TFIID SUBUNIT 12"/>
    <property type="match status" value="1"/>
</dbReference>
<protein>
    <recommendedName>
        <fullName evidence="3">Transcription initiation factor TFIID subunit 12</fullName>
    </recommendedName>
</protein>
<keyword evidence="6" id="KW-0539">Nucleus</keyword>
<keyword evidence="4" id="KW-0805">Transcription regulation</keyword>
<organism evidence="9 10">
    <name type="scientific">Dermatophagoides pteronyssinus</name>
    <name type="common">European house dust mite</name>
    <dbReference type="NCBI Taxonomy" id="6956"/>
    <lineage>
        <taxon>Eukaryota</taxon>
        <taxon>Metazoa</taxon>
        <taxon>Ecdysozoa</taxon>
        <taxon>Arthropoda</taxon>
        <taxon>Chelicerata</taxon>
        <taxon>Arachnida</taxon>
        <taxon>Acari</taxon>
        <taxon>Acariformes</taxon>
        <taxon>Sarcoptiformes</taxon>
        <taxon>Astigmata</taxon>
        <taxon>Psoroptidia</taxon>
        <taxon>Analgoidea</taxon>
        <taxon>Pyroglyphidae</taxon>
        <taxon>Dermatophagoidinae</taxon>
        <taxon>Dermatophagoides</taxon>
    </lineage>
</organism>
<proteinExistence type="inferred from homology"/>
<feature type="compositionally biased region" description="Polar residues" evidence="7">
    <location>
        <begin position="287"/>
        <end position="297"/>
    </location>
</feature>
<dbReference type="SUPFAM" id="SSF47113">
    <property type="entry name" value="Histone-fold"/>
    <property type="match status" value="1"/>
</dbReference>
<comment type="caution">
    <text evidence="9">The sequence shown here is derived from an EMBL/GenBank/DDBJ whole genome shotgun (WGS) entry which is preliminary data.</text>
</comment>
<feature type="compositionally biased region" description="Polar residues" evidence="7">
    <location>
        <begin position="7"/>
        <end position="64"/>
    </location>
</feature>
<comment type="similarity">
    <text evidence="2">Belongs to the TAF12 family.</text>
</comment>
<dbReference type="CDD" id="cd07981">
    <property type="entry name" value="HFD_TAF12"/>
    <property type="match status" value="1"/>
</dbReference>
<feature type="compositionally biased region" description="Low complexity" evidence="7">
    <location>
        <begin position="298"/>
        <end position="307"/>
    </location>
</feature>
<evidence type="ECO:0000313" key="9">
    <source>
        <dbReference type="EMBL" id="KAH9421993.1"/>
    </source>
</evidence>
<feature type="region of interest" description="Disordered" evidence="7">
    <location>
        <begin position="275"/>
        <end position="319"/>
    </location>
</feature>
<accession>A0ABQ8JHB6</accession>
<feature type="compositionally biased region" description="Low complexity" evidence="7">
    <location>
        <begin position="275"/>
        <end position="286"/>
    </location>
</feature>
<dbReference type="Proteomes" id="UP000887458">
    <property type="component" value="Unassembled WGS sequence"/>
</dbReference>
<reference evidence="9 10" key="2">
    <citation type="journal article" date="2022" name="Mol. Biol. Evol.">
        <title>Comparative Genomics Reveals Insights into the Divergent Evolution of Astigmatic Mites and Household Pest Adaptations.</title>
        <authorList>
            <person name="Xiong Q."/>
            <person name="Wan A.T."/>
            <person name="Liu X."/>
            <person name="Fung C.S."/>
            <person name="Xiao X."/>
            <person name="Malainual N."/>
            <person name="Hou J."/>
            <person name="Wang L."/>
            <person name="Wang M."/>
            <person name="Yang K.Y."/>
            <person name="Cui Y."/>
            <person name="Leung E.L."/>
            <person name="Nong W."/>
            <person name="Shin S.K."/>
            <person name="Au S.W."/>
            <person name="Jeong K.Y."/>
            <person name="Chew F.T."/>
            <person name="Hui J.H."/>
            <person name="Leung T.F."/>
            <person name="Tungtrongchitr A."/>
            <person name="Zhong N."/>
            <person name="Liu Z."/>
            <person name="Tsui S.K."/>
        </authorList>
    </citation>
    <scope>NUCLEOTIDE SEQUENCE [LARGE SCALE GENOMIC DNA]</scope>
    <source>
        <strain evidence="9">Derp</strain>
    </source>
</reference>
<keyword evidence="10" id="KW-1185">Reference proteome</keyword>
<dbReference type="InterPro" id="IPR037794">
    <property type="entry name" value="TAF12"/>
</dbReference>
<evidence type="ECO:0000259" key="8">
    <source>
        <dbReference type="Pfam" id="PF03847"/>
    </source>
</evidence>
<feature type="domain" description="Transcription initiation factor TFIID subunit 12" evidence="8">
    <location>
        <begin position="188"/>
        <end position="254"/>
    </location>
</feature>
<dbReference type="Gene3D" id="1.10.20.10">
    <property type="entry name" value="Histone, subunit A"/>
    <property type="match status" value="1"/>
</dbReference>
<name>A0ABQ8JHB6_DERPT</name>
<evidence type="ECO:0000256" key="5">
    <source>
        <dbReference type="ARBA" id="ARBA00023163"/>
    </source>
</evidence>
<evidence type="ECO:0000313" key="10">
    <source>
        <dbReference type="Proteomes" id="UP000887458"/>
    </source>
</evidence>
<feature type="region of interest" description="Disordered" evidence="7">
    <location>
        <begin position="1"/>
        <end position="81"/>
    </location>
</feature>
<comment type="subcellular location">
    <subcellularLocation>
        <location evidence="1">Nucleus</location>
    </subcellularLocation>
</comment>
<evidence type="ECO:0000256" key="7">
    <source>
        <dbReference type="SAM" id="MobiDB-lite"/>
    </source>
</evidence>
<evidence type="ECO:0000256" key="2">
    <source>
        <dbReference type="ARBA" id="ARBA00007530"/>
    </source>
</evidence>
<sequence length="343" mass="36903">MIEFDKMSSSQQNDGAQSNATIPISLSLNPGLRQSTHQQPGGATTFILNPSPGTTAASAHQQGTMIHGGNFGHQQPQQQQQQINPMIGAPIMNTQQQQFLPNQSQPMVMVKTEILSNQNNASSFSNMPPVTTTALLQQTNTFTNKSSTATTNGQQKMDNEAIDQNNKDIQNNESKSPIPPPPIVALDKQRLKELVEQVDPNEQLEEEVEDVLLSLADDFIESLVSQACMLAKHRKSNHLDVKDVQLALDMNWNMWIPGFGVDGVVGVYSGGVGSGSSSNIGQQQQQNTAAGSGTSHISDSGSLASGSNAGGTGMTMNRGPKKCLITEAHKQRLALIKKVMKKF</sequence>
<evidence type="ECO:0000256" key="1">
    <source>
        <dbReference type="ARBA" id="ARBA00004123"/>
    </source>
</evidence>
<dbReference type="Pfam" id="PF03847">
    <property type="entry name" value="TFIID_20kDa"/>
    <property type="match status" value="1"/>
</dbReference>
<evidence type="ECO:0000256" key="3">
    <source>
        <dbReference type="ARBA" id="ARBA00017484"/>
    </source>
</evidence>
<dbReference type="InterPro" id="IPR003228">
    <property type="entry name" value="TFIID_TAF12_dom"/>
</dbReference>